<dbReference type="Gene3D" id="1.50.10.150">
    <property type="entry name" value="Voltage-dependent anion channel"/>
    <property type="match status" value="1"/>
</dbReference>
<protein>
    <submittedName>
        <fullName evidence="6">C4-dicarboxylate ABC transporter</fullName>
    </submittedName>
</protein>
<comment type="subcellular location">
    <subcellularLocation>
        <location evidence="1">Membrane</location>
        <topology evidence="1">Multi-pass membrane protein</topology>
    </subcellularLocation>
</comment>
<dbReference type="Pfam" id="PF03595">
    <property type="entry name" value="SLAC1"/>
    <property type="match status" value="1"/>
</dbReference>
<feature type="transmembrane region" description="Helical" evidence="5">
    <location>
        <begin position="128"/>
        <end position="148"/>
    </location>
</feature>
<dbReference type="EMBL" id="LZIN01000033">
    <property type="protein sequence ID" value="OBG07981.1"/>
    <property type="molecule type" value="Genomic_DNA"/>
</dbReference>
<reference evidence="7" key="1">
    <citation type="submission" date="2016-06" db="EMBL/GenBank/DDBJ databases">
        <authorList>
            <person name="Sutton G."/>
            <person name="Brinkac L."/>
            <person name="Sanka R."/>
            <person name="Adams M."/>
            <person name="Lau E."/>
            <person name="Mehaffy C."/>
            <person name="Tameris M."/>
            <person name="Hatherill M."/>
            <person name="Hanekom W."/>
            <person name="Mahomed H."/>
            <person name="Mcshane H."/>
        </authorList>
    </citation>
    <scope>NUCLEOTIDE SEQUENCE [LARGE SCALE GENOMIC DNA]</scope>
    <source>
        <strain evidence="7">852014-51077_SCH5608930-a</strain>
    </source>
</reference>
<feature type="transmembrane region" description="Helical" evidence="5">
    <location>
        <begin position="154"/>
        <end position="178"/>
    </location>
</feature>
<feature type="transmembrane region" description="Helical" evidence="5">
    <location>
        <begin position="89"/>
        <end position="108"/>
    </location>
</feature>
<accession>A0A1A2ESZ2</accession>
<dbReference type="GO" id="GO:0055085">
    <property type="term" value="P:transmembrane transport"/>
    <property type="evidence" value="ECO:0007669"/>
    <property type="project" value="InterPro"/>
</dbReference>
<dbReference type="OrthoDB" id="958273at2"/>
<organism evidence="6 7">
    <name type="scientific">Mycolicibacter sinensis (strain JDM601)</name>
    <name type="common">Mycobacterium sinense</name>
    <dbReference type="NCBI Taxonomy" id="875328"/>
    <lineage>
        <taxon>Bacteria</taxon>
        <taxon>Bacillati</taxon>
        <taxon>Actinomycetota</taxon>
        <taxon>Actinomycetes</taxon>
        <taxon>Mycobacteriales</taxon>
        <taxon>Mycobacteriaceae</taxon>
        <taxon>Mycolicibacter</taxon>
    </lineage>
</organism>
<feature type="transmembrane region" description="Helical" evidence="5">
    <location>
        <begin position="198"/>
        <end position="220"/>
    </location>
</feature>
<feature type="transmembrane region" description="Helical" evidence="5">
    <location>
        <begin position="6"/>
        <end position="25"/>
    </location>
</feature>
<proteinExistence type="predicted"/>
<evidence type="ECO:0000256" key="1">
    <source>
        <dbReference type="ARBA" id="ARBA00004141"/>
    </source>
</evidence>
<dbReference type="GO" id="GO:0016020">
    <property type="term" value="C:membrane"/>
    <property type="evidence" value="ECO:0007669"/>
    <property type="project" value="UniProtKB-SubCell"/>
</dbReference>
<name>A0A1A2ESZ2_MYCSD</name>
<dbReference type="CDD" id="cd09319">
    <property type="entry name" value="TDT_like_1"/>
    <property type="match status" value="1"/>
</dbReference>
<evidence type="ECO:0000313" key="6">
    <source>
        <dbReference type="EMBL" id="OBG07981.1"/>
    </source>
</evidence>
<feature type="transmembrane region" description="Helical" evidence="5">
    <location>
        <begin position="259"/>
        <end position="282"/>
    </location>
</feature>
<feature type="transmembrane region" description="Helical" evidence="5">
    <location>
        <begin position="294"/>
        <end position="315"/>
    </location>
</feature>
<evidence type="ECO:0000256" key="4">
    <source>
        <dbReference type="ARBA" id="ARBA00023136"/>
    </source>
</evidence>
<dbReference type="InterPro" id="IPR038665">
    <property type="entry name" value="Voltage-dep_anion_channel_sf"/>
</dbReference>
<dbReference type="RefSeq" id="WP_064854249.1">
    <property type="nucleotide sequence ID" value="NZ_LZIM01000101.1"/>
</dbReference>
<evidence type="ECO:0000256" key="5">
    <source>
        <dbReference type="SAM" id="Phobius"/>
    </source>
</evidence>
<feature type="transmembrane region" description="Helical" evidence="5">
    <location>
        <begin position="37"/>
        <end position="56"/>
    </location>
</feature>
<gene>
    <name evidence="6" type="ORF">A5771_04275</name>
</gene>
<evidence type="ECO:0000256" key="2">
    <source>
        <dbReference type="ARBA" id="ARBA00022692"/>
    </source>
</evidence>
<sequence>MGVTRWPAPDAFAVVMATGILSIGARDHHYRWLSDTFGVLAAVVLVMLTVAAVRALPRWDLRDPDVTLRLFTFVAACAVLDSRVAAHPVAARVLGGVALLAWLALTVLTCRNMASRGLGELRTRAHGAWELASVGTSGLAILAARAARHSGDRGWAPAAVVIWVLAIVVYLVMTWLILWRTAHERKDRDGFAPDDWILMGALAIATLAGHTIYSGAVAWLAGPVRVVTIVTWVLASAWIPPLVYFVLHRVNRRPAVLQLTGAWWALVFPLGMYSVATAAMAIELRSAALQTVSLVFFWNALTAWVIVAVAGLLRLRLTPEARRRGGAER</sequence>
<keyword evidence="3 5" id="KW-1133">Transmembrane helix</keyword>
<dbReference type="InterPro" id="IPR004695">
    <property type="entry name" value="SLAC1/Mae1/Ssu1/TehA"/>
</dbReference>
<keyword evidence="2 5" id="KW-0812">Transmembrane</keyword>
<feature type="transmembrane region" description="Helical" evidence="5">
    <location>
        <begin position="226"/>
        <end position="247"/>
    </location>
</feature>
<keyword evidence="4 5" id="KW-0472">Membrane</keyword>
<evidence type="ECO:0000256" key="3">
    <source>
        <dbReference type="ARBA" id="ARBA00022989"/>
    </source>
</evidence>
<evidence type="ECO:0000313" key="7">
    <source>
        <dbReference type="Proteomes" id="UP000093985"/>
    </source>
</evidence>
<dbReference type="AlphaFoldDB" id="A0A1A2ESZ2"/>
<dbReference type="Proteomes" id="UP000093985">
    <property type="component" value="Unassembled WGS sequence"/>
</dbReference>
<comment type="caution">
    <text evidence="6">The sequence shown here is derived from an EMBL/GenBank/DDBJ whole genome shotgun (WGS) entry which is preliminary data.</text>
</comment>